<dbReference type="PANTHER" id="PTHR12694">
    <property type="entry name" value="TRANSCRIPTION INITIATION FACTOR IIA SUBUNIT 1"/>
    <property type="match status" value="1"/>
</dbReference>
<evidence type="ECO:0000256" key="5">
    <source>
        <dbReference type="SAM" id="MobiDB-lite"/>
    </source>
</evidence>
<feature type="compositionally biased region" description="Acidic residues" evidence="5">
    <location>
        <begin position="246"/>
        <end position="302"/>
    </location>
</feature>
<proteinExistence type="inferred from homology"/>
<evidence type="ECO:0000313" key="7">
    <source>
        <dbReference type="RefSeq" id="XP_017778693.1"/>
    </source>
</evidence>
<evidence type="ECO:0000256" key="2">
    <source>
        <dbReference type="ARBA" id="ARBA00010059"/>
    </source>
</evidence>
<dbReference type="Gene3D" id="1.10.287.100">
    <property type="match status" value="1"/>
</dbReference>
<dbReference type="SMART" id="SM01371">
    <property type="entry name" value="TFIIA"/>
    <property type="match status" value="1"/>
</dbReference>
<keyword evidence="3" id="KW-0804">Transcription</keyword>
<dbReference type="Pfam" id="PF03153">
    <property type="entry name" value="TFIIA"/>
    <property type="match status" value="2"/>
</dbReference>
<dbReference type="CDD" id="cd07976">
    <property type="entry name" value="TFIIA_alpha_beta_like"/>
    <property type="match status" value="2"/>
</dbReference>
<dbReference type="SUPFAM" id="SSF50784">
    <property type="entry name" value="Transcription factor IIA (TFIIA), beta-barrel domain"/>
    <property type="match status" value="1"/>
</dbReference>
<feature type="compositionally biased region" description="Polar residues" evidence="5">
    <location>
        <begin position="220"/>
        <end position="232"/>
    </location>
</feature>
<accession>A0ABM1MVU3</accession>
<reference evidence="7" key="1">
    <citation type="submission" date="2025-08" db="UniProtKB">
        <authorList>
            <consortium name="RefSeq"/>
        </authorList>
    </citation>
    <scope>IDENTIFICATION</scope>
    <source>
        <tissue evidence="7">Whole Larva</tissue>
    </source>
</reference>
<organism evidence="6 7">
    <name type="scientific">Nicrophorus vespilloides</name>
    <name type="common">Boreal carrion beetle</name>
    <dbReference type="NCBI Taxonomy" id="110193"/>
    <lineage>
        <taxon>Eukaryota</taxon>
        <taxon>Metazoa</taxon>
        <taxon>Ecdysozoa</taxon>
        <taxon>Arthropoda</taxon>
        <taxon>Hexapoda</taxon>
        <taxon>Insecta</taxon>
        <taxon>Pterygota</taxon>
        <taxon>Neoptera</taxon>
        <taxon>Endopterygota</taxon>
        <taxon>Coleoptera</taxon>
        <taxon>Polyphaga</taxon>
        <taxon>Staphyliniformia</taxon>
        <taxon>Silphidae</taxon>
        <taxon>Nicrophorinae</taxon>
        <taxon>Nicrophorus</taxon>
    </lineage>
</organism>
<sequence>MASSHCKSSVLRVYQDVIDDVILAVRELFMEDGVDEQILQELKQSWESKLVASKAVESHTEEKGIKKSGELANGNAFPKGQNQVKQVVGQVAPNNHVQTQVVTQVEQRMVPIQITLPSQPGANGTQRILTIQVPATALQDNQLHKVLTGPIITATMNLSPHIASSVLQQHVNAAFNQQLAQPSVLSSVINNTAATAPKSVIQNDGASQESDEEEIEYNLQVPSCSKPGTNNIRPRKRLIAQHDGPDDTSDEEEEGSDDDEPSDDNDDDKDEDEQEMDEGGPEEEPLNSEDDVTDEDPTDLFDTENVVVCQYDKITRSRNKWKFHLKDGIMNLNGEDFVFQKASGDAEW</sequence>
<evidence type="ECO:0000313" key="6">
    <source>
        <dbReference type="Proteomes" id="UP000695000"/>
    </source>
</evidence>
<dbReference type="GeneID" id="108564233"/>
<feature type="compositionally biased region" description="Polar residues" evidence="5">
    <location>
        <begin position="199"/>
        <end position="208"/>
    </location>
</feature>
<feature type="region of interest" description="Disordered" evidence="5">
    <location>
        <begin position="199"/>
        <end position="304"/>
    </location>
</feature>
<dbReference type="Gene3D" id="2.30.18.10">
    <property type="entry name" value="Transcription factor IIA (TFIIA), beta-barrel domain"/>
    <property type="match status" value="1"/>
</dbReference>
<keyword evidence="4" id="KW-0539">Nucleus</keyword>
<dbReference type="Proteomes" id="UP000695000">
    <property type="component" value="Unplaced"/>
</dbReference>
<protein>
    <submittedName>
        <fullName evidence="7">Transcription initiation factor IIA subunit 1-like isoform X1</fullName>
    </submittedName>
</protein>
<name>A0ABM1MVU3_NICVS</name>
<evidence type="ECO:0000256" key="1">
    <source>
        <dbReference type="ARBA" id="ARBA00004123"/>
    </source>
</evidence>
<evidence type="ECO:0000256" key="3">
    <source>
        <dbReference type="ARBA" id="ARBA00023163"/>
    </source>
</evidence>
<evidence type="ECO:0000256" key="4">
    <source>
        <dbReference type="ARBA" id="ARBA00023242"/>
    </source>
</evidence>
<dbReference type="InterPro" id="IPR009088">
    <property type="entry name" value="TFIIA_b-brl"/>
</dbReference>
<dbReference type="InterPro" id="IPR004855">
    <property type="entry name" value="TFIIA_asu/bsu"/>
</dbReference>
<dbReference type="PANTHER" id="PTHR12694:SF8">
    <property type="entry name" value="TRANSCRIPTION INITIATION FACTOR IIA SUBUNIT 1"/>
    <property type="match status" value="1"/>
</dbReference>
<dbReference type="SUPFAM" id="SSF47396">
    <property type="entry name" value="Transcription factor IIA (TFIIA), alpha-helical domain"/>
    <property type="match status" value="1"/>
</dbReference>
<keyword evidence="6" id="KW-1185">Reference proteome</keyword>
<dbReference type="RefSeq" id="XP_017778693.1">
    <property type="nucleotide sequence ID" value="XM_017923204.1"/>
</dbReference>
<comment type="subcellular location">
    <subcellularLocation>
        <location evidence="1">Nucleus</location>
    </subcellularLocation>
</comment>
<comment type="similarity">
    <text evidence="2">Belongs to the TFIIA subunit 1 family.</text>
</comment>
<gene>
    <name evidence="7" type="primary">LOC108564233</name>
</gene>